<dbReference type="AlphaFoldDB" id="A0AA85IXY2"/>
<dbReference type="Proteomes" id="UP000050795">
    <property type="component" value="Unassembled WGS sequence"/>
</dbReference>
<dbReference type="WBParaSite" id="TREG1_130140.1">
    <property type="protein sequence ID" value="TREG1_130140.1"/>
    <property type="gene ID" value="TREG1_130140"/>
</dbReference>
<keyword evidence="2" id="KW-1185">Reference proteome</keyword>
<reference evidence="3" key="2">
    <citation type="submission" date="2023-11" db="UniProtKB">
        <authorList>
            <consortium name="WormBaseParasite"/>
        </authorList>
    </citation>
    <scope>IDENTIFICATION</scope>
</reference>
<proteinExistence type="predicted"/>
<accession>A0AA85IXY2</accession>
<feature type="signal peptide" evidence="1">
    <location>
        <begin position="1"/>
        <end position="22"/>
    </location>
</feature>
<name>A0AA85IXY2_TRIRE</name>
<keyword evidence="1" id="KW-0732">Signal</keyword>
<evidence type="ECO:0000313" key="3">
    <source>
        <dbReference type="WBParaSite" id="TREG1_130140.1"/>
    </source>
</evidence>
<reference evidence="2" key="1">
    <citation type="submission" date="2022-06" db="EMBL/GenBank/DDBJ databases">
        <authorList>
            <person name="Berger JAMES D."/>
            <person name="Berger JAMES D."/>
        </authorList>
    </citation>
    <scope>NUCLEOTIDE SEQUENCE [LARGE SCALE GENOMIC DNA]</scope>
</reference>
<protein>
    <submittedName>
        <fullName evidence="3">Uncharacterized protein</fullName>
    </submittedName>
</protein>
<evidence type="ECO:0000313" key="2">
    <source>
        <dbReference type="Proteomes" id="UP000050795"/>
    </source>
</evidence>
<evidence type="ECO:0000256" key="1">
    <source>
        <dbReference type="SAM" id="SignalP"/>
    </source>
</evidence>
<sequence length="102" mass="11058">MKVSKVAILLICVSFLTPQCDCGGSTSSGSASIENVDSPGFVENVDSPGYVENGYYIKNGTKIKISDITAKNSDKLRVIVEECMKHQPAGVYLDIQLFNDHN</sequence>
<organism evidence="2 3">
    <name type="scientific">Trichobilharzia regenti</name>
    <name type="common">Nasal bird schistosome</name>
    <dbReference type="NCBI Taxonomy" id="157069"/>
    <lineage>
        <taxon>Eukaryota</taxon>
        <taxon>Metazoa</taxon>
        <taxon>Spiralia</taxon>
        <taxon>Lophotrochozoa</taxon>
        <taxon>Platyhelminthes</taxon>
        <taxon>Trematoda</taxon>
        <taxon>Digenea</taxon>
        <taxon>Strigeidida</taxon>
        <taxon>Schistosomatoidea</taxon>
        <taxon>Schistosomatidae</taxon>
        <taxon>Trichobilharzia</taxon>
    </lineage>
</organism>
<feature type="chain" id="PRO_5041680693" evidence="1">
    <location>
        <begin position="23"/>
        <end position="102"/>
    </location>
</feature>